<keyword evidence="2" id="KW-1185">Reference proteome</keyword>
<dbReference type="RefSeq" id="WP_130448387.1">
    <property type="nucleotide sequence ID" value="NZ_SHKR01000016.1"/>
</dbReference>
<reference evidence="1 2" key="1">
    <citation type="journal article" date="2015" name="Stand. Genomic Sci.">
        <title>Genomic Encyclopedia of Bacterial and Archaeal Type Strains, Phase III: the genomes of soil and plant-associated and newly described type strains.</title>
        <authorList>
            <person name="Whitman W.B."/>
            <person name="Woyke T."/>
            <person name="Klenk H.P."/>
            <person name="Zhou Y."/>
            <person name="Lilburn T.G."/>
            <person name="Beck B.J."/>
            <person name="De Vos P."/>
            <person name="Vandamme P."/>
            <person name="Eisen J.A."/>
            <person name="Garrity G."/>
            <person name="Hugenholtz P."/>
            <person name="Kyrpides N.C."/>
        </authorList>
    </citation>
    <scope>NUCLEOTIDE SEQUENCE [LARGE SCALE GENOMIC DNA]</scope>
    <source>
        <strain evidence="1 2">VKM Ac-2540</strain>
    </source>
</reference>
<proteinExistence type="predicted"/>
<accession>A0A4Q7WMB1</accession>
<name>A0A4Q7WMB1_9ACTN</name>
<comment type="caution">
    <text evidence="1">The sequence shown here is derived from an EMBL/GenBank/DDBJ whole genome shotgun (WGS) entry which is preliminary data.</text>
</comment>
<sequence>MNLRLDPPPVPPLDPARRAQLRKRVMDKSRPLGHRPARRWIAPAVGAVAVAVVVAGTLVITNRPPADPGVAGPATAATPTGLEVVPDAEATAAFAKSCERGGHLRLGRPLTVVWARRVPGANPKNTEVLMVLKGSGTSGRAACLAPSGASLWERNPSEQWVKLPTQKEGLAGLMSAESAVSAPKPASRMWRLYRVRPEIARIETRLVWKGNASPWQRGYVDSGYAYADNRVDVTVNLNTVRQEVRAYDAQGRLLPLVPR</sequence>
<evidence type="ECO:0000313" key="2">
    <source>
        <dbReference type="Proteomes" id="UP000292027"/>
    </source>
</evidence>
<gene>
    <name evidence="1" type="ORF">EV645_7122</name>
</gene>
<dbReference type="Proteomes" id="UP000292027">
    <property type="component" value="Unassembled WGS sequence"/>
</dbReference>
<dbReference type="AlphaFoldDB" id="A0A4Q7WMB1"/>
<organism evidence="1 2">
    <name type="scientific">Kribbella rubisoli</name>
    <dbReference type="NCBI Taxonomy" id="3075929"/>
    <lineage>
        <taxon>Bacteria</taxon>
        <taxon>Bacillati</taxon>
        <taxon>Actinomycetota</taxon>
        <taxon>Actinomycetes</taxon>
        <taxon>Propionibacteriales</taxon>
        <taxon>Kribbellaceae</taxon>
        <taxon>Kribbella</taxon>
    </lineage>
</organism>
<evidence type="ECO:0000313" key="1">
    <source>
        <dbReference type="EMBL" id="RZU10655.1"/>
    </source>
</evidence>
<dbReference type="EMBL" id="SHKR01000016">
    <property type="protein sequence ID" value="RZU10655.1"/>
    <property type="molecule type" value="Genomic_DNA"/>
</dbReference>
<protein>
    <submittedName>
        <fullName evidence="1">Uncharacterized protein</fullName>
    </submittedName>
</protein>
<dbReference type="OrthoDB" id="3823493at2"/>